<proteinExistence type="predicted"/>
<dbReference type="EMBL" id="CM055741">
    <property type="protein sequence ID" value="KAJ8001981.1"/>
    <property type="molecule type" value="Genomic_DNA"/>
</dbReference>
<dbReference type="Proteomes" id="UP001157502">
    <property type="component" value="Chromosome 14"/>
</dbReference>
<keyword evidence="2" id="KW-1185">Reference proteome</keyword>
<name>A0ACC2GE81_DALPE</name>
<evidence type="ECO:0000313" key="1">
    <source>
        <dbReference type="EMBL" id="KAJ8001981.1"/>
    </source>
</evidence>
<reference evidence="1" key="1">
    <citation type="submission" date="2021-05" db="EMBL/GenBank/DDBJ databases">
        <authorList>
            <person name="Pan Q."/>
            <person name="Jouanno E."/>
            <person name="Zahm M."/>
            <person name="Klopp C."/>
            <person name="Cabau C."/>
            <person name="Louis A."/>
            <person name="Berthelot C."/>
            <person name="Parey E."/>
            <person name="Roest Crollius H."/>
            <person name="Montfort J."/>
            <person name="Robinson-Rechavi M."/>
            <person name="Bouchez O."/>
            <person name="Lampietro C."/>
            <person name="Lopez Roques C."/>
            <person name="Donnadieu C."/>
            <person name="Postlethwait J."/>
            <person name="Bobe J."/>
            <person name="Dillon D."/>
            <person name="Chandos A."/>
            <person name="von Hippel F."/>
            <person name="Guiguen Y."/>
        </authorList>
    </citation>
    <scope>NUCLEOTIDE SEQUENCE</scope>
    <source>
        <strain evidence="1">YG-Jan2019</strain>
    </source>
</reference>
<sequence length="264" mass="30721">MQVPRRYGCGTTVAKVGIRAPSVYGGAGGYGTRISKPYSCMDCSYDMEYCGNEKRTMQNLNGRLATYLNKVHFLEKANQKLELQIQEFYDKRSPAQKNDHTGFYATITRLSDQIYAKSVENSALMLKVDTFRLTADDFKMRLKRETKMRMNLEEDVRHLKNFKDSHTLSRKDLEIRLEELRENRTRLEKNHKEKVLFIWTQLRAAVIPVIPASRLDFNTVLEEMRAHYEAIVSKNNTETSKWYESKVTVLQSQINTTELQTLKA</sequence>
<protein>
    <submittedName>
        <fullName evidence="1">Uncharacterized protein</fullName>
    </submittedName>
</protein>
<comment type="caution">
    <text evidence="1">The sequence shown here is derived from an EMBL/GenBank/DDBJ whole genome shotgun (WGS) entry which is preliminary data.</text>
</comment>
<organism evidence="1 2">
    <name type="scientific">Dallia pectoralis</name>
    <name type="common">Alaska blackfish</name>
    <dbReference type="NCBI Taxonomy" id="75939"/>
    <lineage>
        <taxon>Eukaryota</taxon>
        <taxon>Metazoa</taxon>
        <taxon>Chordata</taxon>
        <taxon>Craniata</taxon>
        <taxon>Vertebrata</taxon>
        <taxon>Euteleostomi</taxon>
        <taxon>Actinopterygii</taxon>
        <taxon>Neopterygii</taxon>
        <taxon>Teleostei</taxon>
        <taxon>Protacanthopterygii</taxon>
        <taxon>Esociformes</taxon>
        <taxon>Umbridae</taxon>
        <taxon>Dallia</taxon>
    </lineage>
</organism>
<evidence type="ECO:0000313" key="2">
    <source>
        <dbReference type="Proteomes" id="UP001157502"/>
    </source>
</evidence>
<gene>
    <name evidence="1" type="ORF">DPEC_G00175060</name>
</gene>
<accession>A0ACC2GE81</accession>